<dbReference type="EMBL" id="CAUJNA010001390">
    <property type="protein sequence ID" value="CAJ1386615.1"/>
    <property type="molecule type" value="Genomic_DNA"/>
</dbReference>
<accession>A0AA36IFD3</accession>
<feature type="compositionally biased region" description="Low complexity" evidence="1">
    <location>
        <begin position="327"/>
        <end position="346"/>
    </location>
</feature>
<proteinExistence type="predicted"/>
<feature type="region of interest" description="Disordered" evidence="1">
    <location>
        <begin position="321"/>
        <end position="361"/>
    </location>
</feature>
<dbReference type="AlphaFoldDB" id="A0AA36IFD3"/>
<name>A0AA36IFD3_9DINO</name>
<keyword evidence="3" id="KW-1185">Reference proteome</keyword>
<comment type="caution">
    <text evidence="2">The sequence shown here is derived from an EMBL/GenBank/DDBJ whole genome shotgun (WGS) entry which is preliminary data.</text>
</comment>
<feature type="compositionally biased region" description="Low complexity" evidence="1">
    <location>
        <begin position="448"/>
        <end position="468"/>
    </location>
</feature>
<evidence type="ECO:0000256" key="1">
    <source>
        <dbReference type="SAM" id="MobiDB-lite"/>
    </source>
</evidence>
<protein>
    <submittedName>
        <fullName evidence="2">Uncharacterized protein</fullName>
    </submittedName>
</protein>
<reference evidence="2" key="1">
    <citation type="submission" date="2023-08" db="EMBL/GenBank/DDBJ databases">
        <authorList>
            <person name="Chen Y."/>
            <person name="Shah S."/>
            <person name="Dougan E. K."/>
            <person name="Thang M."/>
            <person name="Chan C."/>
        </authorList>
    </citation>
    <scope>NUCLEOTIDE SEQUENCE</scope>
</reference>
<evidence type="ECO:0000313" key="2">
    <source>
        <dbReference type="EMBL" id="CAJ1386615.1"/>
    </source>
</evidence>
<feature type="compositionally biased region" description="Gly residues" evidence="1">
    <location>
        <begin position="347"/>
        <end position="358"/>
    </location>
</feature>
<feature type="compositionally biased region" description="Basic and acidic residues" evidence="1">
    <location>
        <begin position="22"/>
        <end position="32"/>
    </location>
</feature>
<feature type="region of interest" description="Disordered" evidence="1">
    <location>
        <begin position="447"/>
        <end position="468"/>
    </location>
</feature>
<gene>
    <name evidence="2" type="ORF">EVOR1521_LOCUS12866</name>
</gene>
<dbReference type="Proteomes" id="UP001178507">
    <property type="component" value="Unassembled WGS sequence"/>
</dbReference>
<organism evidence="2 3">
    <name type="scientific">Effrenium voratum</name>
    <dbReference type="NCBI Taxonomy" id="2562239"/>
    <lineage>
        <taxon>Eukaryota</taxon>
        <taxon>Sar</taxon>
        <taxon>Alveolata</taxon>
        <taxon>Dinophyceae</taxon>
        <taxon>Suessiales</taxon>
        <taxon>Symbiodiniaceae</taxon>
        <taxon>Effrenium</taxon>
    </lineage>
</organism>
<feature type="region of interest" description="Disordered" evidence="1">
    <location>
        <begin position="1"/>
        <end position="73"/>
    </location>
</feature>
<sequence length="730" mass="78104">MAMDLSVDMMPEDLFTEAGVHASDDEAMKEAEEGGEAAAGQNKGSKRKRGAGPENQEKGSQSSGKKSDKSAQGEGMSFNQAFCHKDKYKLDQLGRLAKNQQKTEWFKTVRQDENKVQRLLKAYRDVTGDDGEGSKKKVNSSTLFQSLETMVAGSRITFQTECEMMPEDMYLRYATEVLTEMNGRLTRAQAVSQWSTWQAAVEADGETNDPVHDWKGKNKCLRIAVPVHDKVILANFFEKSKGAVLKEKEEKGITESQLAAKKKALFQNNEKFGSFNDEQDAKDLAGGMIRAAGQSAAGNAFIGQAMEVNLDELVKEAAAEAAKAAEGEQGSASESEPEAPNGSKTGSKGGQKGKGGRGQAKVWFDRDTAIASRVRTEGTALCTMELQLQARLDECQQYLQEVQSKPCLHEVKVEYSTLTKRVEFLEAVLSPQGSGLTSLIQKYEEPKANSAPPAATSPAKASATEPSTAWQAQLQSAPPCASYASLTCLSSHKDSVDAFWKCQTAAELKELAKTRAVSRKPLGELSNSVNAGLKELKKAVASCEQRAAKRASKGGGKGAQKEKVGGNQAVFEQGITCAQEVSAVSLTSLKSGAEKLPAMCMPILVNLGEHAACLAKAPPMAAQSTAFKTAFAEKIKAMARSNMSKPPEQRTKARAAAKLSQEALDAWSAFESVLPAELILGAVPGSTPSPTAGLPSHLGIQAGSVAAGAETDYAFALSMRSPDEFEAGWR</sequence>
<evidence type="ECO:0000313" key="3">
    <source>
        <dbReference type="Proteomes" id="UP001178507"/>
    </source>
</evidence>